<dbReference type="Proteomes" id="UP000000323">
    <property type="component" value="Chromosome 1"/>
</dbReference>
<feature type="transmembrane region" description="Helical" evidence="1">
    <location>
        <begin position="144"/>
        <end position="161"/>
    </location>
</feature>
<evidence type="ECO:0000313" key="4">
    <source>
        <dbReference type="Proteomes" id="UP000000323"/>
    </source>
</evidence>
<dbReference type="Pfam" id="PF13231">
    <property type="entry name" value="PMT_2"/>
    <property type="match status" value="1"/>
</dbReference>
<gene>
    <name evidence="3" type="ordered locus">Tter_1858</name>
</gene>
<dbReference type="KEGG" id="ttr:Tter_1858"/>
<dbReference type="STRING" id="525904.Tter_1858"/>
<keyword evidence="1" id="KW-1133">Transmembrane helix</keyword>
<accession>D1CD99</accession>
<feature type="transmembrane region" description="Helical" evidence="1">
    <location>
        <begin position="73"/>
        <end position="99"/>
    </location>
</feature>
<keyword evidence="1" id="KW-0472">Membrane</keyword>
<feature type="transmembrane region" description="Helical" evidence="1">
    <location>
        <begin position="288"/>
        <end position="309"/>
    </location>
</feature>
<feature type="domain" description="Glycosyltransferase RgtA/B/C/D-like" evidence="2">
    <location>
        <begin position="71"/>
        <end position="224"/>
    </location>
</feature>
<dbReference type="eggNOG" id="COG1807">
    <property type="taxonomic scope" value="Bacteria"/>
</dbReference>
<feature type="transmembrane region" description="Helical" evidence="1">
    <location>
        <begin position="419"/>
        <end position="441"/>
    </location>
</feature>
<name>D1CD99_THET1</name>
<dbReference type="RefSeq" id="WP_012875795.1">
    <property type="nucleotide sequence ID" value="NC_013525.1"/>
</dbReference>
<dbReference type="InterPro" id="IPR038731">
    <property type="entry name" value="RgtA/B/C-like"/>
</dbReference>
<keyword evidence="1" id="KW-0812">Transmembrane</keyword>
<dbReference type="HOGENOM" id="CLU_411561_0_0_0"/>
<evidence type="ECO:0000256" key="1">
    <source>
        <dbReference type="SAM" id="Phobius"/>
    </source>
</evidence>
<reference evidence="4" key="1">
    <citation type="journal article" date="2010" name="Stand. Genomic Sci.">
        <title>Complete genome sequence of 'Thermobaculum terrenum' type strain (YNP1).</title>
        <authorList>
            <person name="Kiss H."/>
            <person name="Cleland D."/>
            <person name="Lapidus A."/>
            <person name="Lucas S."/>
            <person name="Glavina Del Rio T."/>
            <person name="Nolan M."/>
            <person name="Tice H."/>
            <person name="Han C."/>
            <person name="Goodwin L."/>
            <person name="Pitluck S."/>
            <person name="Liolios K."/>
            <person name="Ivanova N."/>
            <person name="Mavromatis K."/>
            <person name="Ovchinnikova G."/>
            <person name="Pati A."/>
            <person name="Chen A."/>
            <person name="Palaniappan K."/>
            <person name="Land M."/>
            <person name="Hauser L."/>
            <person name="Chang Y."/>
            <person name="Jeffries C."/>
            <person name="Lu M."/>
            <person name="Brettin T."/>
            <person name="Detter J."/>
            <person name="Goker M."/>
            <person name="Tindall B."/>
            <person name="Beck B."/>
            <person name="McDermott T."/>
            <person name="Woyke T."/>
            <person name="Bristow J."/>
            <person name="Eisen J."/>
            <person name="Markowitz V."/>
            <person name="Hugenholtz P."/>
            <person name="Kyrpides N."/>
            <person name="Klenk H."/>
            <person name="Cheng J."/>
        </authorList>
    </citation>
    <scope>NUCLEOTIDE SEQUENCE [LARGE SCALE GENOMIC DNA]</scope>
    <source>
        <strain evidence="4">ATCC BAA-798 / YNP1</strain>
    </source>
</reference>
<feature type="transmembrane region" description="Helical" evidence="1">
    <location>
        <begin position="205"/>
        <end position="225"/>
    </location>
</feature>
<protein>
    <recommendedName>
        <fullName evidence="2">Glycosyltransferase RgtA/B/C/D-like domain-containing protein</fullName>
    </recommendedName>
</protein>
<feature type="transmembrane region" description="Helical" evidence="1">
    <location>
        <begin position="380"/>
        <end position="399"/>
    </location>
</feature>
<evidence type="ECO:0000313" key="3">
    <source>
        <dbReference type="EMBL" id="ACZ42764.1"/>
    </source>
</evidence>
<feature type="transmembrane region" description="Helical" evidence="1">
    <location>
        <begin position="352"/>
        <end position="371"/>
    </location>
</feature>
<sequence length="667" mass="75540">MRRLLISKVICRLDLLICTLLVLLVSIPALYWFGRNWRLAQDPAWYMLQGLNLAGGRGYTTYGDLPSPLRGPVMAMIIALIIKSLGVGATRIVWMMRFISVLTPVSLYLVIKEVRGRDSAFLSVILFAFFGLLTMMFIAFSPDAIMMAFYFLFLYLFVKSIKWRQALPAFLSGLLLGLAVLTKETSMVALSIPFIAFILMPNSGLLSFVCYSGLSLVLLPWWVWVYIKTHEIYLINLGQINISSQIFLLSLGVALVMLVIGALALVIASKRGVFSNIPNIPISLRIMFSWLCLCLWVVLITYVLMKGVYGYKEQPLIQQLKTGIIPYLKLWYLYPLAVAYGIWMAYRCRDNLLHLFVISSATWIPIFIVTVSKGYAARQLIVPQAYIFAFLGMMIADLTKNTLSCSLRKREVTVDIPRFVVLLPLWIILLGAAAFHLRWMLTFTDDLRRSGSIYVRQAAVNTASWLSQNVPHGQMVFITLDGTSKIPDHLPDILAFEDKLNHYWKSPYYISNINPDNYVRALCAQRNCSSVIWIGQDDGCRYRVFSLDYLRSLMQEHHSSYLIVFKVRPNPATSFWANTLARSGMFDVVYNSNPKAYKTKRDFQGFVVFRLKSDARPASNLPAAIDSNSLNELKACTANRVKSIGDLLGKQVSIIEPPYNVLSNPAR</sequence>
<feature type="transmembrane region" description="Helical" evidence="1">
    <location>
        <begin position="12"/>
        <end position="33"/>
    </location>
</feature>
<organism evidence="3 4">
    <name type="scientific">Thermobaculum terrenum (strain ATCC BAA-798 / CCMEE 7001 / YNP1)</name>
    <dbReference type="NCBI Taxonomy" id="525904"/>
    <lineage>
        <taxon>Bacteria</taxon>
        <taxon>Bacillati</taxon>
        <taxon>Chloroflexota</taxon>
        <taxon>Chloroflexia</taxon>
        <taxon>Candidatus Thermobaculales</taxon>
        <taxon>Candidatus Thermobaculaceae</taxon>
        <taxon>Thermobaculum</taxon>
    </lineage>
</organism>
<feature type="transmembrane region" description="Helical" evidence="1">
    <location>
        <begin position="246"/>
        <end position="268"/>
    </location>
</feature>
<feature type="transmembrane region" description="Helical" evidence="1">
    <location>
        <begin position="120"/>
        <end position="138"/>
    </location>
</feature>
<proteinExistence type="predicted"/>
<dbReference type="EMBL" id="CP001825">
    <property type="protein sequence ID" value="ACZ42764.1"/>
    <property type="molecule type" value="Genomic_DNA"/>
</dbReference>
<dbReference type="AlphaFoldDB" id="D1CD99"/>
<evidence type="ECO:0000259" key="2">
    <source>
        <dbReference type="Pfam" id="PF13231"/>
    </source>
</evidence>
<feature type="transmembrane region" description="Helical" evidence="1">
    <location>
        <begin position="330"/>
        <end position="346"/>
    </location>
</feature>
<keyword evidence="4" id="KW-1185">Reference proteome</keyword>